<dbReference type="WBParaSite" id="PDA_v2.g23655.t1">
    <property type="protein sequence ID" value="PDA_v2.g23655.t1"/>
    <property type="gene ID" value="PDA_v2.g23655"/>
</dbReference>
<dbReference type="PANTHER" id="PTHR47331">
    <property type="entry name" value="PHD-TYPE DOMAIN-CONTAINING PROTEIN"/>
    <property type="match status" value="1"/>
</dbReference>
<organism evidence="1 2">
    <name type="scientific">Panagrolaimus davidi</name>
    <dbReference type="NCBI Taxonomy" id="227884"/>
    <lineage>
        <taxon>Eukaryota</taxon>
        <taxon>Metazoa</taxon>
        <taxon>Ecdysozoa</taxon>
        <taxon>Nematoda</taxon>
        <taxon>Chromadorea</taxon>
        <taxon>Rhabditida</taxon>
        <taxon>Tylenchina</taxon>
        <taxon>Panagrolaimomorpha</taxon>
        <taxon>Panagrolaimoidea</taxon>
        <taxon>Panagrolaimidae</taxon>
        <taxon>Panagrolaimus</taxon>
    </lineage>
</organism>
<dbReference type="Proteomes" id="UP000887578">
    <property type="component" value="Unplaced"/>
</dbReference>
<evidence type="ECO:0000313" key="2">
    <source>
        <dbReference type="WBParaSite" id="PDA_v2.g23655.t1"/>
    </source>
</evidence>
<proteinExistence type="predicted"/>
<name>A0A914Q927_9BILA</name>
<keyword evidence="1" id="KW-1185">Reference proteome</keyword>
<protein>
    <submittedName>
        <fullName evidence="2">Uncharacterized protein</fullName>
    </submittedName>
</protein>
<sequence length="115" mass="13250">MKRIESSLKRLAANPDYLMEYDSQIKYFKDNSMAERIPDNERFLKEHYLSHHGVITPGKTTALRVVFNCSGRMSKNSPYLNDFLDAGPPLMPKIVDVLLRYRMAKIIVMGDVQKA</sequence>
<reference evidence="2" key="1">
    <citation type="submission" date="2022-11" db="UniProtKB">
        <authorList>
            <consortium name="WormBaseParasite"/>
        </authorList>
    </citation>
    <scope>IDENTIFICATION</scope>
</reference>
<evidence type="ECO:0000313" key="1">
    <source>
        <dbReference type="Proteomes" id="UP000887578"/>
    </source>
</evidence>
<dbReference type="PANTHER" id="PTHR47331:SF5">
    <property type="entry name" value="RIBONUCLEASE H"/>
    <property type="match status" value="1"/>
</dbReference>
<dbReference type="AlphaFoldDB" id="A0A914Q927"/>
<accession>A0A914Q927</accession>